<evidence type="ECO:0000313" key="3">
    <source>
        <dbReference type="Proteomes" id="UP001597186"/>
    </source>
</evidence>
<dbReference type="InterPro" id="IPR036691">
    <property type="entry name" value="Endo/exonu/phosph_ase_sf"/>
</dbReference>
<protein>
    <submittedName>
        <fullName evidence="2">Endonuclease/exonuclease/phosphatase family protein</fullName>
    </submittedName>
</protein>
<proteinExistence type="predicted"/>
<evidence type="ECO:0000313" key="2">
    <source>
        <dbReference type="EMBL" id="MFD1509837.1"/>
    </source>
</evidence>
<dbReference type="GO" id="GO:0004519">
    <property type="term" value="F:endonuclease activity"/>
    <property type="evidence" value="ECO:0007669"/>
    <property type="project" value="UniProtKB-KW"/>
</dbReference>
<evidence type="ECO:0000259" key="1">
    <source>
        <dbReference type="Pfam" id="PF03372"/>
    </source>
</evidence>
<dbReference type="Proteomes" id="UP001597186">
    <property type="component" value="Unassembled WGS sequence"/>
</dbReference>
<name>A0ABW4EHK3_9RHOB</name>
<reference evidence="3" key="1">
    <citation type="journal article" date="2019" name="Int. J. Syst. Evol. Microbiol.">
        <title>The Global Catalogue of Microorganisms (GCM) 10K type strain sequencing project: providing services to taxonomists for standard genome sequencing and annotation.</title>
        <authorList>
            <consortium name="The Broad Institute Genomics Platform"/>
            <consortium name="The Broad Institute Genome Sequencing Center for Infectious Disease"/>
            <person name="Wu L."/>
            <person name="Ma J."/>
        </authorList>
    </citation>
    <scope>NUCLEOTIDE SEQUENCE [LARGE SCALE GENOMIC DNA]</scope>
    <source>
        <strain evidence="3">CGMCC 1.12477</strain>
    </source>
</reference>
<gene>
    <name evidence="2" type="ORF">ACFTOW_10515</name>
</gene>
<comment type="caution">
    <text evidence="2">The sequence shown here is derived from an EMBL/GenBank/DDBJ whole genome shotgun (WGS) entry which is preliminary data.</text>
</comment>
<dbReference type="Gene3D" id="3.60.10.10">
    <property type="entry name" value="Endonuclease/exonuclease/phosphatase"/>
    <property type="match status" value="1"/>
</dbReference>
<keyword evidence="3" id="KW-1185">Reference proteome</keyword>
<dbReference type="EMBL" id="JBHUDD010000055">
    <property type="protein sequence ID" value="MFD1509837.1"/>
    <property type="molecule type" value="Genomic_DNA"/>
</dbReference>
<dbReference type="SUPFAM" id="SSF56219">
    <property type="entry name" value="DNase I-like"/>
    <property type="match status" value="1"/>
</dbReference>
<feature type="domain" description="Endonuclease/exonuclease/phosphatase" evidence="1">
    <location>
        <begin position="3"/>
        <end position="284"/>
    </location>
</feature>
<keyword evidence="2" id="KW-0255">Endonuclease</keyword>
<keyword evidence="2" id="KW-0540">Nuclease</keyword>
<dbReference type="RefSeq" id="WP_379915402.1">
    <property type="nucleotide sequence ID" value="NZ_JBHUDD010000055.1"/>
</dbReference>
<dbReference type="InterPro" id="IPR005135">
    <property type="entry name" value="Endo/exonuclease/phosphatase"/>
</dbReference>
<organism evidence="2 3">
    <name type="scientific">Lacimonas salitolerans</name>
    <dbReference type="NCBI Taxonomy" id="1323750"/>
    <lineage>
        <taxon>Bacteria</taxon>
        <taxon>Pseudomonadati</taxon>
        <taxon>Pseudomonadota</taxon>
        <taxon>Alphaproteobacteria</taxon>
        <taxon>Rhodobacterales</taxon>
        <taxon>Paracoccaceae</taxon>
        <taxon>Lacimonas</taxon>
    </lineage>
</organism>
<sequence>MIAVMAALRPDILVLQGVDHDAGLTTARALQSALADAGLVLDHAFARPPNTGVPTGLDMDGDGRTGRARDAQGYGLFRGQGGMLILSRFAFDDDAAQDHSALLWRDLPGARLPVLEGQPFPSQAAQEVQRLSTTAHWAVPVDTSGGRLWLLSFHATPPVFDGPEDRNGLRNADEIRFWQVYLDGALGPAPGAGFVVLGDANLDPDRSSGRRAAIRALLADPRLTPLTPQGAWGAATVDWSGIGLGAMRVSYLLPSPDLTVTDSGVFWPDDDDPLADTVASASRHRAVWADIRVATPD</sequence>
<keyword evidence="2" id="KW-0378">Hydrolase</keyword>
<dbReference type="Pfam" id="PF03372">
    <property type="entry name" value="Exo_endo_phos"/>
    <property type="match status" value="1"/>
</dbReference>
<accession>A0ABW4EHK3</accession>